<dbReference type="STRING" id="582744.Msip34_2419"/>
<dbReference type="AlphaFoldDB" id="C6XAB5"/>
<dbReference type="PROSITE" id="PS51257">
    <property type="entry name" value="PROKAR_LIPOPROTEIN"/>
    <property type="match status" value="1"/>
</dbReference>
<organism evidence="1 2">
    <name type="scientific">Methylovorus glucosotrophus (strain SIP3-4)</name>
    <dbReference type="NCBI Taxonomy" id="582744"/>
    <lineage>
        <taxon>Bacteria</taxon>
        <taxon>Pseudomonadati</taxon>
        <taxon>Pseudomonadota</taxon>
        <taxon>Betaproteobacteria</taxon>
        <taxon>Nitrosomonadales</taxon>
        <taxon>Methylophilaceae</taxon>
        <taxon>Methylovorus</taxon>
    </lineage>
</organism>
<name>C6XAB5_METGS</name>
<gene>
    <name evidence="1" type="ordered locus">Msip34_2419</name>
</gene>
<dbReference type="OrthoDB" id="8723891at2"/>
<protein>
    <recommendedName>
        <fullName evidence="3">Lipoprotein</fullName>
    </recommendedName>
</protein>
<sequence length="337" mass="36906" precursor="true">MHTFFRLLCGLLLLTLAGCVSVGELKQELNNRQSVATSLDQLDYRPLASEVPLSIKMNEQQAYLFPSGKSFAAGLAVPDVKNPHKLEISTYLTSSYIPSASVFVPRFLFLDAQKQIVGELGKYRLTRESDFWKGGYFHASVAIPASTSFVVMYTDENPEPVLGTMTDNGIEHALPHAPSGSVSLTLSKPFPADYDFSTAVIKDSVQTYSSSKADFFVVSRLQQAATNNSLQKTLQLNQGRGLTMTPYLVDQEVPTQKVSVQLLGRTHYAAPILALTNTVYEIKGDVEFTPQANKVYVVKGVLGEDYSAIWLEEQGTGNIVGNKIEKHGSTALGILEK</sequence>
<keyword evidence="2" id="KW-1185">Reference proteome</keyword>
<reference evidence="2" key="1">
    <citation type="submission" date="2009-07" db="EMBL/GenBank/DDBJ databases">
        <title>Complete sequence of chromosome of Methylovorus sp. SIP3-4.</title>
        <authorList>
            <person name="Lucas S."/>
            <person name="Copeland A."/>
            <person name="Lapidus A."/>
            <person name="Glavina del Rio T."/>
            <person name="Tice H."/>
            <person name="Bruce D."/>
            <person name="Goodwin L."/>
            <person name="Pitluck S."/>
            <person name="Clum A."/>
            <person name="Larimer F."/>
            <person name="Land M."/>
            <person name="Hauser L."/>
            <person name="Kyrpides N."/>
            <person name="Mikhailova N."/>
            <person name="Kayluzhnaya M."/>
            <person name="Chistoserdova L."/>
        </authorList>
    </citation>
    <scope>NUCLEOTIDE SEQUENCE [LARGE SCALE GENOMIC DNA]</scope>
    <source>
        <strain evidence="2">SIP3-4</strain>
    </source>
</reference>
<evidence type="ECO:0000313" key="2">
    <source>
        <dbReference type="Proteomes" id="UP000002743"/>
    </source>
</evidence>
<dbReference type="eggNOG" id="ENOG50334HX">
    <property type="taxonomic scope" value="Bacteria"/>
</dbReference>
<dbReference type="HOGENOM" id="CLU_823391_0_0_4"/>
<dbReference type="Proteomes" id="UP000002743">
    <property type="component" value="Chromosome"/>
</dbReference>
<dbReference type="RefSeq" id="WP_015830931.1">
    <property type="nucleotide sequence ID" value="NC_012969.1"/>
</dbReference>
<evidence type="ECO:0008006" key="3">
    <source>
        <dbReference type="Google" id="ProtNLM"/>
    </source>
</evidence>
<dbReference type="EMBL" id="CP001674">
    <property type="protein sequence ID" value="ACT51656.1"/>
    <property type="molecule type" value="Genomic_DNA"/>
</dbReference>
<reference evidence="1 2" key="2">
    <citation type="journal article" date="2011" name="J. Bacteriol.">
        <title>Genomes of three methylotrophs from a single niche uncover genetic and metabolic divergence of Methylophilaceae.</title>
        <authorList>
            <person name="Lapidus A."/>
            <person name="Clum A."/>
            <person name="Labutti K."/>
            <person name="Kaluzhnaya M.G."/>
            <person name="Lim S."/>
            <person name="Beck D.A."/>
            <person name="Glavina Del Rio T."/>
            <person name="Nolan M."/>
            <person name="Mavromatis K."/>
            <person name="Huntemann M."/>
            <person name="Lucas S."/>
            <person name="Lidstrom M.E."/>
            <person name="Ivanova N."/>
            <person name="Chistoserdova L."/>
        </authorList>
    </citation>
    <scope>NUCLEOTIDE SEQUENCE [LARGE SCALE GENOMIC DNA]</scope>
    <source>
        <strain evidence="1 2">SIP3-4</strain>
    </source>
</reference>
<accession>C6XAB5</accession>
<proteinExistence type="predicted"/>
<evidence type="ECO:0000313" key="1">
    <source>
        <dbReference type="EMBL" id="ACT51656.1"/>
    </source>
</evidence>
<dbReference type="KEGG" id="mei:Msip34_2419"/>